<proteinExistence type="predicted"/>
<organism evidence="2 3">
    <name type="scientific">Meloidogyne incognita</name>
    <name type="common">Southern root-knot nematode worm</name>
    <name type="synonym">Oxyuris incognita</name>
    <dbReference type="NCBI Taxonomy" id="6306"/>
    <lineage>
        <taxon>Eukaryota</taxon>
        <taxon>Metazoa</taxon>
        <taxon>Ecdysozoa</taxon>
        <taxon>Nematoda</taxon>
        <taxon>Chromadorea</taxon>
        <taxon>Rhabditida</taxon>
        <taxon>Tylenchina</taxon>
        <taxon>Tylenchomorpha</taxon>
        <taxon>Tylenchoidea</taxon>
        <taxon>Meloidogynidae</taxon>
        <taxon>Meloidogyninae</taxon>
        <taxon>Meloidogyne</taxon>
        <taxon>Meloidogyne incognita group</taxon>
    </lineage>
</organism>
<keyword evidence="2" id="KW-1185">Reference proteome</keyword>
<dbReference type="Gene3D" id="3.40.50.1820">
    <property type="entry name" value="alpha/beta hydrolase"/>
    <property type="match status" value="1"/>
</dbReference>
<dbReference type="WBParaSite" id="Minc3s03800g34853">
    <property type="protein sequence ID" value="Minc3s03800g34853"/>
    <property type="gene ID" value="Minc3s03800g34853"/>
</dbReference>
<feature type="domain" description="Fungal lipase-type" evidence="1">
    <location>
        <begin position="4"/>
        <end position="78"/>
    </location>
</feature>
<evidence type="ECO:0000313" key="2">
    <source>
        <dbReference type="Proteomes" id="UP000887563"/>
    </source>
</evidence>
<dbReference type="GO" id="GO:0006629">
    <property type="term" value="P:lipid metabolic process"/>
    <property type="evidence" value="ECO:0007669"/>
    <property type="project" value="InterPro"/>
</dbReference>
<dbReference type="InterPro" id="IPR002921">
    <property type="entry name" value="Fungal_lipase-type"/>
</dbReference>
<name>A0A914N8Z5_MELIC</name>
<evidence type="ECO:0000259" key="1">
    <source>
        <dbReference type="Pfam" id="PF01764"/>
    </source>
</evidence>
<reference evidence="3" key="1">
    <citation type="submission" date="2022-11" db="UniProtKB">
        <authorList>
            <consortium name="WormBaseParasite"/>
        </authorList>
    </citation>
    <scope>IDENTIFICATION</scope>
</reference>
<dbReference type="Pfam" id="PF01764">
    <property type="entry name" value="Lipase_3"/>
    <property type="match status" value="1"/>
</dbReference>
<dbReference type="AlphaFoldDB" id="A0A914N8Z5"/>
<accession>A0A914N8Z5</accession>
<dbReference type="Proteomes" id="UP000887563">
    <property type="component" value="Unplaced"/>
</dbReference>
<protein>
    <submittedName>
        <fullName evidence="3">Fungal lipase-like domain-containing protein</fullName>
    </submittedName>
</protein>
<evidence type="ECO:0000313" key="3">
    <source>
        <dbReference type="WBParaSite" id="Minc3s03800g34853"/>
    </source>
</evidence>
<dbReference type="PANTHER" id="PTHR45908">
    <property type="entry name" value="PROTEIN CBG11750-RELATED"/>
    <property type="match status" value="1"/>
</dbReference>
<dbReference type="InterPro" id="IPR029058">
    <property type="entry name" value="AB_hydrolase_fold"/>
</dbReference>
<sequence length="165" mass="18573">MFGIQITGHSLGGALASLAAAKIVHSKAIPQERIKLVTFGQPRTGDSGFASGMASSLSFYNYRVTRARDLVVHVPPRVFQDYAHYRTEIFYDNDMKPGAKWIRCVGGDEDKNSKTRFLYVRVAAFSNFFPKHNGKFETSIYHVSDHTNYFDRVVSEYGRKGCYSG</sequence>
<dbReference type="SUPFAM" id="SSF53474">
    <property type="entry name" value="alpha/beta-Hydrolases"/>
    <property type="match status" value="1"/>
</dbReference>